<dbReference type="InterPro" id="IPR006417">
    <property type="entry name" value="NadR_NMN_Atrans"/>
</dbReference>
<dbReference type="Proteomes" id="UP000269998">
    <property type="component" value="Chromosome"/>
</dbReference>
<dbReference type="PANTHER" id="PTHR37512:SF1">
    <property type="entry name" value="NADR_TTD14 AAA DOMAIN-CONTAINING PROTEIN"/>
    <property type="match status" value="1"/>
</dbReference>
<gene>
    <name evidence="3" type="primary">nadR</name>
    <name evidence="3" type="ORF">MB901379_00038</name>
</gene>
<dbReference type="AlphaFoldDB" id="A0A3S4BEF2"/>
<dbReference type="Gene3D" id="3.40.50.620">
    <property type="entry name" value="HUPs"/>
    <property type="match status" value="1"/>
</dbReference>
<proteinExistence type="predicted"/>
<dbReference type="InterPro" id="IPR014729">
    <property type="entry name" value="Rossmann-like_a/b/a_fold"/>
</dbReference>
<dbReference type="PANTHER" id="PTHR37512">
    <property type="entry name" value="TRIFUNCTIONAL NAD BIOSYNTHESIS/REGULATOR PROTEIN NADR"/>
    <property type="match status" value="1"/>
</dbReference>
<evidence type="ECO:0000256" key="1">
    <source>
        <dbReference type="PIRSR" id="PIRSR004776-1"/>
    </source>
</evidence>
<dbReference type="GO" id="GO:0000166">
    <property type="term" value="F:nucleotide binding"/>
    <property type="evidence" value="ECO:0007669"/>
    <property type="project" value="UniProtKB-KW"/>
</dbReference>
<dbReference type="NCBIfam" id="TIGR01526">
    <property type="entry name" value="nadR_NMN_Atrans"/>
    <property type="match status" value="1"/>
</dbReference>
<dbReference type="InterPro" id="IPR052735">
    <property type="entry name" value="NAD_biosynth-regulator"/>
</dbReference>
<dbReference type="GO" id="GO:0009435">
    <property type="term" value="P:NAD+ biosynthetic process"/>
    <property type="evidence" value="ECO:0007669"/>
    <property type="project" value="InterPro"/>
</dbReference>
<feature type="binding site" evidence="1">
    <location>
        <position position="14"/>
    </location>
    <ligand>
        <name>NAD(+)</name>
        <dbReference type="ChEBI" id="CHEBI:57540"/>
        <label>1</label>
    </ligand>
</feature>
<dbReference type="Gene3D" id="3.40.50.300">
    <property type="entry name" value="P-loop containing nucleotide triphosphate hydrolases"/>
    <property type="match status" value="1"/>
</dbReference>
<feature type="domain" description="NadR/Ttd14 AAA" evidence="2">
    <location>
        <begin position="154"/>
        <end position="307"/>
    </location>
</feature>
<reference evidence="4" key="1">
    <citation type="submission" date="2018-02" db="EMBL/GenBank/DDBJ databases">
        <authorList>
            <person name="Seth-Smith MB H."/>
            <person name="Seth-Smith H."/>
        </authorList>
    </citation>
    <scope>NUCLEOTIDE SEQUENCE [LARGE SCALE GENOMIC DNA]</scope>
</reference>
<dbReference type="GO" id="GO:0050262">
    <property type="term" value="F:ribosylnicotinamide kinase activity"/>
    <property type="evidence" value="ECO:0007669"/>
    <property type="project" value="InterPro"/>
</dbReference>
<dbReference type="Pfam" id="PF13521">
    <property type="entry name" value="AAA_28"/>
    <property type="match status" value="1"/>
</dbReference>
<accession>A0A3S4BEF2</accession>
<dbReference type="NCBIfam" id="TIGR00125">
    <property type="entry name" value="cyt_tran_rel"/>
    <property type="match status" value="1"/>
</dbReference>
<evidence type="ECO:0000313" key="3">
    <source>
        <dbReference type="EMBL" id="VDM86519.1"/>
    </source>
</evidence>
<dbReference type="SUPFAM" id="SSF52374">
    <property type="entry name" value="Nucleotidylyl transferase"/>
    <property type="match status" value="1"/>
</dbReference>
<dbReference type="InterPro" id="IPR016429">
    <property type="entry name" value="NAD_NadR"/>
</dbReference>
<organism evidence="3 4">
    <name type="scientific">Mycobacterium basiliense</name>
    <dbReference type="NCBI Taxonomy" id="2094119"/>
    <lineage>
        <taxon>Bacteria</taxon>
        <taxon>Bacillati</taxon>
        <taxon>Actinomycetota</taxon>
        <taxon>Actinomycetes</taxon>
        <taxon>Mycobacteriales</taxon>
        <taxon>Mycobacteriaceae</taxon>
        <taxon>Mycobacterium</taxon>
    </lineage>
</organism>
<keyword evidence="4" id="KW-1185">Reference proteome</keyword>
<dbReference type="InterPro" id="IPR027417">
    <property type="entry name" value="P-loop_NTPase"/>
</dbReference>
<protein>
    <submittedName>
        <fullName evidence="3">Trifunctional NAD biosynthesis/regulator protein NadR</fullName>
    </submittedName>
</protein>
<dbReference type="GO" id="GO:0000309">
    <property type="term" value="F:nicotinamide-nucleotide adenylyltransferase activity"/>
    <property type="evidence" value="ECO:0007669"/>
    <property type="project" value="InterPro"/>
</dbReference>
<evidence type="ECO:0000313" key="4">
    <source>
        <dbReference type="Proteomes" id="UP000269998"/>
    </source>
</evidence>
<dbReference type="InterPro" id="IPR004821">
    <property type="entry name" value="Cyt_trans-like"/>
</dbReference>
<dbReference type="OrthoDB" id="3249147at2"/>
<dbReference type="RefSeq" id="WP_158014767.1">
    <property type="nucleotide sequence ID" value="NZ_CBCSKE010000025.1"/>
</dbReference>
<dbReference type="EMBL" id="LR130759">
    <property type="protein sequence ID" value="VDM86519.1"/>
    <property type="molecule type" value="Genomic_DNA"/>
</dbReference>
<dbReference type="PIRSF" id="PIRSF004776">
    <property type="entry name" value="NadR_NMNAT/RNK"/>
    <property type="match status" value="1"/>
</dbReference>
<evidence type="ECO:0000259" key="2">
    <source>
        <dbReference type="Pfam" id="PF13521"/>
    </source>
</evidence>
<keyword evidence="1" id="KW-0547">Nucleotide-binding</keyword>
<sequence length="324" mass="36175">MTHGMVLGRFLPPHAGHVYLCEFARRWVDDLTIVISVQNGDPISGTQRFAWMRELFPFDRVVHLAVRKPQDPCEQPPSWDVWKARLERVLPKRPEFVFASEPYGVDLANILGARFVAVDQARAIVPVSGTSIRADPLAHWQHIPRCVRPAFVKRVSIIGPEFTGKTTLARVVAETLETTWVPEWTRTLRDRNGGSLVGLDWTEIVRGQIASEEALARNADRVLICDTDPLVATVWAEFLRGSCPEQLRELARRPYDLTLLTRPDAPCSGNGVRCLPGQSDEFFAACEHALRAAGRPFVVVGGGWEERTSAALRAVEKLAPSQRS</sequence>
<name>A0A3S4BEF2_9MYCO</name>
<dbReference type="InterPro" id="IPR038727">
    <property type="entry name" value="NadR/Ttd14_AAA_dom"/>
</dbReference>
<dbReference type="SUPFAM" id="SSF52540">
    <property type="entry name" value="P-loop containing nucleoside triphosphate hydrolases"/>
    <property type="match status" value="1"/>
</dbReference>
<dbReference type="KEGG" id="mbai:MB901379_00038"/>